<protein>
    <submittedName>
        <fullName evidence="2">Uncharacterized protein</fullName>
    </submittedName>
</protein>
<evidence type="ECO:0000313" key="3">
    <source>
        <dbReference type="Proteomes" id="UP000012062"/>
    </source>
</evidence>
<keyword evidence="3" id="KW-1185">Reference proteome</keyword>
<gene>
    <name evidence="2" type="ORF">MESS2_1370072</name>
</gene>
<dbReference type="Proteomes" id="UP000012062">
    <property type="component" value="Unassembled WGS sequence"/>
</dbReference>
<proteinExistence type="predicted"/>
<evidence type="ECO:0000313" key="2">
    <source>
        <dbReference type="EMBL" id="CCV04775.1"/>
    </source>
</evidence>
<comment type="caution">
    <text evidence="2">The sequence shown here is derived from an EMBL/GenBank/DDBJ whole genome shotgun (WGS) entry which is preliminary data.</text>
</comment>
<organism evidence="2 3">
    <name type="scientific">Mesorhizobium metallidurans STM 2683</name>
    <dbReference type="NCBI Taxonomy" id="1297569"/>
    <lineage>
        <taxon>Bacteria</taxon>
        <taxon>Pseudomonadati</taxon>
        <taxon>Pseudomonadota</taxon>
        <taxon>Alphaproteobacteria</taxon>
        <taxon>Hyphomicrobiales</taxon>
        <taxon>Phyllobacteriaceae</taxon>
        <taxon>Mesorhizobium</taxon>
    </lineage>
</organism>
<keyword evidence="1" id="KW-1133">Transmembrane helix</keyword>
<evidence type="ECO:0000256" key="1">
    <source>
        <dbReference type="SAM" id="Phobius"/>
    </source>
</evidence>
<dbReference type="STRING" id="1297569.MESS2_1370072"/>
<sequence length="115" mass="12664">MTVLYGFDDPPRPKMAATSGEGRNVRRQLLSIVCLLCASPAYAQSVESSVWKDALALIFFMGLVVLAAVLIRQALRPVALNTLAVAIVARLIKAKRRIGRSWTEIARQARDRADQ</sequence>
<keyword evidence="1" id="KW-0812">Transmembrane</keyword>
<name>M5EKQ7_9HYPH</name>
<dbReference type="EMBL" id="CAUM01000043">
    <property type="protein sequence ID" value="CCV04775.1"/>
    <property type="molecule type" value="Genomic_DNA"/>
</dbReference>
<reference evidence="2 3" key="1">
    <citation type="submission" date="2013-02" db="EMBL/GenBank/DDBJ databases">
        <authorList>
            <person name="Genoscope - CEA"/>
        </authorList>
    </citation>
    <scope>NUCLEOTIDE SEQUENCE [LARGE SCALE GENOMIC DNA]</scope>
    <source>
        <strain evidence="2 3">STM 2683</strain>
    </source>
</reference>
<feature type="transmembrane region" description="Helical" evidence="1">
    <location>
        <begin position="53"/>
        <end position="71"/>
    </location>
</feature>
<keyword evidence="1" id="KW-0472">Membrane</keyword>
<dbReference type="AlphaFoldDB" id="M5EKQ7"/>
<accession>M5EKQ7</accession>